<evidence type="ECO:0000256" key="1">
    <source>
        <dbReference type="PROSITE-ProRule" id="PRU00266"/>
    </source>
</evidence>
<dbReference type="RefSeq" id="YP_009480565.1">
    <property type="nucleotide sequence ID" value="NC_037656.1"/>
</dbReference>
<protein>
    <submittedName>
        <fullName evidence="3">DsRNA-binding IFN resistance/PKR inhibitor</fullName>
    </submittedName>
</protein>
<dbReference type="Gene3D" id="3.30.160.20">
    <property type="match status" value="1"/>
</dbReference>
<dbReference type="OrthoDB" id="18174at10239"/>
<name>A0A2U9QHM6_9POXV</name>
<dbReference type="CDD" id="cd19875">
    <property type="entry name" value="DSRM_EIF2AK2-like"/>
    <property type="match status" value="1"/>
</dbReference>
<dbReference type="InterPro" id="IPR014720">
    <property type="entry name" value="dsRBD_dom"/>
</dbReference>
<dbReference type="Gene3D" id="1.10.10.10">
    <property type="entry name" value="Winged helix-like DNA-binding domain superfamily/Winged helix DNA-binding domain"/>
    <property type="match status" value="1"/>
</dbReference>
<evidence type="ECO:0000259" key="2">
    <source>
        <dbReference type="PROSITE" id="PS50137"/>
    </source>
</evidence>
<dbReference type="Proteomes" id="UP000249273">
    <property type="component" value="Segment"/>
</dbReference>
<feature type="domain" description="DRBM" evidence="2">
    <location>
        <begin position="145"/>
        <end position="212"/>
    </location>
</feature>
<evidence type="ECO:0000313" key="4">
    <source>
        <dbReference type="Proteomes" id="UP000249273"/>
    </source>
</evidence>
<dbReference type="PROSITE" id="PS50137">
    <property type="entry name" value="DS_RBD"/>
    <property type="match status" value="1"/>
</dbReference>
<reference evidence="3" key="1">
    <citation type="submission" date="2018-05" db="EMBL/GenBank/DDBJ databases">
        <title>Complete Genome Sequence of a Novel Sea Otter Poxvirus.</title>
        <authorList>
            <person name="Jacob J.M."/>
            <person name="Subramaniam K."/>
            <person name="Tu S.-L."/>
            <person name="Nielsen O."/>
            <person name="Tuomi P.A."/>
            <person name="Upton C."/>
            <person name="Waltzek T.B."/>
        </authorList>
    </citation>
    <scope>NUCLEOTIDE SEQUENCE [LARGE SCALE GENOMIC DNA]</scope>
    <source>
        <strain evidence="3">ELK</strain>
    </source>
</reference>
<accession>A0A2U9QHM6</accession>
<dbReference type="SUPFAM" id="SSF54768">
    <property type="entry name" value="dsRNA-binding domain-like"/>
    <property type="match status" value="1"/>
</dbReference>
<dbReference type="GeneID" id="36841024"/>
<organism evidence="3">
    <name type="scientific">Sea otter poxvirus</name>
    <dbReference type="NCBI Taxonomy" id="1416741"/>
    <lineage>
        <taxon>Viruses</taxon>
        <taxon>Varidnaviria</taxon>
        <taxon>Bamfordvirae</taxon>
        <taxon>Nucleocytoviricota</taxon>
        <taxon>Pokkesviricetes</taxon>
        <taxon>Chitovirales</taxon>
        <taxon>Poxviridae</taxon>
        <taxon>Chordopoxvirinae</taxon>
        <taxon>Mustelpoxvirus</taxon>
        <taxon>Mustelpoxvirus seaotterpox</taxon>
        <taxon>Sea otterpox virus</taxon>
    </lineage>
</organism>
<gene>
    <name evidence="3" type="primary">SOPV-ELK-027</name>
</gene>
<dbReference type="GO" id="GO:0003723">
    <property type="term" value="F:RNA binding"/>
    <property type="evidence" value="ECO:0007669"/>
    <property type="project" value="UniProtKB-UniRule"/>
</dbReference>
<keyword evidence="1" id="KW-0694">RNA-binding</keyword>
<evidence type="ECO:0000313" key="3">
    <source>
        <dbReference type="EMBL" id="AWU47072.1"/>
    </source>
</evidence>
<dbReference type="KEGG" id="vg:36841024"/>
<dbReference type="Pfam" id="PF00035">
    <property type="entry name" value="dsrm"/>
    <property type="match status" value="1"/>
</dbReference>
<keyword evidence="4" id="KW-1185">Reference proteome</keyword>
<dbReference type="InterPro" id="IPR036388">
    <property type="entry name" value="WH-like_DNA-bd_sf"/>
</dbReference>
<dbReference type="SMART" id="SM00358">
    <property type="entry name" value="DSRM"/>
    <property type="match status" value="1"/>
</dbReference>
<sequence length="223" mass="24971">MATSHTSVRDESCDADSYRKSIEDIMCKVFGVLLSEQHPMPAKAIANLLGISVKNANISLYCLERNLKVEKTRIHGVPAPVWSITTTCYDKIRRYLKTICQDHYDTPIDSLTNSKIEIGNMNFPIFNPFGDVIPDEKIRHLLTIPPGCAINEYCQLTHRKADNVICSGGTKSMPKFICTLYVDDILLAKAEGNNKRIAKEHASRDAIKILLTLPCEDGTEIFI</sequence>
<proteinExistence type="predicted"/>
<dbReference type="EMBL" id="MH427217">
    <property type="protein sequence ID" value="AWU47072.1"/>
    <property type="molecule type" value="Genomic_DNA"/>
</dbReference>